<dbReference type="GO" id="GO:0070402">
    <property type="term" value="F:NADPH binding"/>
    <property type="evidence" value="ECO:0007669"/>
    <property type="project" value="TreeGrafter"/>
</dbReference>
<protein>
    <submittedName>
        <fullName evidence="1">Thymidylate synthase</fullName>
    </submittedName>
</protein>
<dbReference type="NCBIfam" id="TIGR02170">
    <property type="entry name" value="thyX"/>
    <property type="match status" value="1"/>
</dbReference>
<accession>A0A096VKJ0</accession>
<dbReference type="GO" id="GO:0004799">
    <property type="term" value="F:thymidylate synthase activity"/>
    <property type="evidence" value="ECO:0007669"/>
    <property type="project" value="TreeGrafter"/>
</dbReference>
<dbReference type="InterPro" id="IPR003669">
    <property type="entry name" value="Thymidylate_synthase_ThyX"/>
</dbReference>
<dbReference type="Proteomes" id="UP000030044">
    <property type="component" value="Segment"/>
</dbReference>
<dbReference type="PROSITE" id="PS51331">
    <property type="entry name" value="THYX"/>
    <property type="match status" value="1"/>
</dbReference>
<dbReference type="OrthoDB" id="8223at10239"/>
<keyword evidence="2" id="KW-1185">Reference proteome</keyword>
<dbReference type="GO" id="GO:0050660">
    <property type="term" value="F:flavin adenine dinucleotide binding"/>
    <property type="evidence" value="ECO:0007669"/>
    <property type="project" value="InterPro"/>
</dbReference>
<proteinExistence type="predicted"/>
<dbReference type="KEGG" id="vg:22112357"/>
<dbReference type="GO" id="GO:0050797">
    <property type="term" value="F:thymidylate synthase (FAD) activity"/>
    <property type="evidence" value="ECO:0007669"/>
    <property type="project" value="InterPro"/>
</dbReference>
<dbReference type="CDD" id="cd20175">
    <property type="entry name" value="ThyX"/>
    <property type="match status" value="1"/>
</dbReference>
<dbReference type="PANTHER" id="PTHR34934:SF1">
    <property type="entry name" value="FLAVIN-DEPENDENT THYMIDYLATE SYNTHASE"/>
    <property type="match status" value="1"/>
</dbReference>
<dbReference type="GeneID" id="22112357"/>
<dbReference type="Gene3D" id="1.20.5.3070">
    <property type="match status" value="1"/>
</dbReference>
<name>A0A096VKJ0_9CAUD</name>
<organism evidence="1 2">
    <name type="scientific">Synechococcus phage S-CBP3</name>
    <dbReference type="NCBI Taxonomy" id="756276"/>
    <lineage>
        <taxon>Viruses</taxon>
        <taxon>Duplodnaviria</taxon>
        <taxon>Heunggongvirae</taxon>
        <taxon>Uroviricota</taxon>
        <taxon>Caudoviricetes</taxon>
        <taxon>Autographivirales</taxon>
        <taxon>Lirvirus</taxon>
        <taxon>Lirvirus SCBP3</taxon>
    </lineage>
</organism>
<evidence type="ECO:0000313" key="1">
    <source>
        <dbReference type="EMBL" id="AGK86570.1"/>
    </source>
</evidence>
<evidence type="ECO:0000313" key="2">
    <source>
        <dbReference type="Proteomes" id="UP000030044"/>
    </source>
</evidence>
<dbReference type="PANTHER" id="PTHR34934">
    <property type="entry name" value="FLAVIN-DEPENDENT THYMIDYLATE SYNTHASE"/>
    <property type="match status" value="1"/>
</dbReference>
<dbReference type="Pfam" id="PF02511">
    <property type="entry name" value="Thy1"/>
    <property type="match status" value="1"/>
</dbReference>
<dbReference type="SUPFAM" id="SSF69796">
    <property type="entry name" value="Thymidylate synthase-complementing protein Thy1"/>
    <property type="match status" value="1"/>
</dbReference>
<gene>
    <name evidence="1" type="ORF">S-CBP3_0013</name>
</gene>
<dbReference type="Gene3D" id="3.30.1360.170">
    <property type="match status" value="1"/>
</dbReference>
<sequence>MSHQVQPLLHSVQLVHITPDAEDLIAYMARVSNPSNQSNTQTSARLIQYLIDHQHWSPFEMVNMCVSIETTRSIAAQILRHRSFSFQEFSQRYAKVEKQASIPELRRQDEKNRQNSIDDLDEVVKKNFQFRIGSLYSDCYGLYKELVAAGVAKECAREVLPMAAPTKLYMNGSIRSWLHYCDLRTGHGTQKEHAVIAAQVQDLLYEHLPNVSEAMWSLD</sequence>
<dbReference type="EMBL" id="KC310803">
    <property type="protein sequence ID" value="AGK86570.1"/>
    <property type="molecule type" value="Genomic_DNA"/>
</dbReference>
<reference evidence="2" key="1">
    <citation type="submission" date="2012-12" db="EMBL/GenBank/DDBJ databases">
        <title>Genomics of marine cyanopodoviruses.</title>
        <authorList>
            <person name="Huang S."/>
            <person name="Chen F."/>
        </authorList>
    </citation>
    <scope>NUCLEOTIDE SEQUENCE [LARGE SCALE GENOMIC DNA]</scope>
</reference>
<dbReference type="InterPro" id="IPR036098">
    <property type="entry name" value="Thymidylate_synthase_ThyX_sf"/>
</dbReference>
<reference evidence="1 2" key="2">
    <citation type="journal article" date="2015" name="PLoS ONE">
        <title>Comparative Genomic and Phylogenomic Analyses Reveal a Conserved Core Genome Shared by Estuarine and Oceanic Cyanopodoviruses.</title>
        <authorList>
            <person name="Huang S."/>
            <person name="Zhang S."/>
            <person name="Jiao N."/>
            <person name="Chen F."/>
        </authorList>
    </citation>
    <scope>NUCLEOTIDE SEQUENCE [LARGE SCALE GENOMIC DNA]</scope>
</reference>
<dbReference type="RefSeq" id="YP_009103501.1">
    <property type="nucleotide sequence ID" value="NC_025461.1"/>
</dbReference>
<dbReference type="GO" id="GO:0006231">
    <property type="term" value="P:dTMP biosynthetic process"/>
    <property type="evidence" value="ECO:0007669"/>
    <property type="project" value="InterPro"/>
</dbReference>